<evidence type="ECO:0008006" key="6">
    <source>
        <dbReference type="Google" id="ProtNLM"/>
    </source>
</evidence>
<name>A0A7X5TSB9_9MICO</name>
<gene>
    <name evidence="4" type="ORF">FHX76_000062</name>
</gene>
<evidence type="ECO:0000313" key="5">
    <source>
        <dbReference type="Proteomes" id="UP000541033"/>
    </source>
</evidence>
<dbReference type="RefSeq" id="WP_167146397.1">
    <property type="nucleotide sequence ID" value="NZ_JAAMOX010000001.1"/>
</dbReference>
<keyword evidence="5" id="KW-1185">Reference proteome</keyword>
<dbReference type="PIRSF" id="PIRSF000126">
    <property type="entry name" value="11-beta-HSD1"/>
    <property type="match status" value="1"/>
</dbReference>
<dbReference type="InterPro" id="IPR002347">
    <property type="entry name" value="SDR_fam"/>
</dbReference>
<sequence length="266" mass="29290">MSTSSSSSAPRVAAAKRTALITGATSGIGAEFARQLAARRYDLVLVARDTGRLEMAADSLNLRYGVEVEVLTADLVDDAGLAEVEARLQHPTDRIDLLINNAGFGLRKPFDENTIDDEQRHLDLLVRVPMRLTHAALQGMLTNGAGRIINVASVAGFIPRGTYGACKAWVISFSRWANIFYRNRGVSVTAVCPGFVRTEFHERMRVQTTNIPDWMWLETEQVVREGLRDSLRGRAVSVPSLRYKAAVVLATILPKRVTAEQGKRGR</sequence>
<dbReference type="PRINTS" id="PR00080">
    <property type="entry name" value="SDRFAMILY"/>
</dbReference>
<protein>
    <recommendedName>
        <fullName evidence="6">SDR family oxidoreductase</fullName>
    </recommendedName>
</protein>
<comment type="similarity">
    <text evidence="1 3">Belongs to the short-chain dehydrogenases/reductases (SDR) family.</text>
</comment>
<keyword evidence="2" id="KW-0560">Oxidoreductase</keyword>
<dbReference type="PANTHER" id="PTHR44196:SF2">
    <property type="entry name" value="SHORT-CHAIN DEHYDROGENASE-RELATED"/>
    <property type="match status" value="1"/>
</dbReference>
<evidence type="ECO:0000256" key="2">
    <source>
        <dbReference type="ARBA" id="ARBA00023002"/>
    </source>
</evidence>
<comment type="caution">
    <text evidence="4">The sequence shown here is derived from an EMBL/GenBank/DDBJ whole genome shotgun (WGS) entry which is preliminary data.</text>
</comment>
<evidence type="ECO:0000256" key="3">
    <source>
        <dbReference type="RuleBase" id="RU000363"/>
    </source>
</evidence>
<dbReference type="Proteomes" id="UP000541033">
    <property type="component" value="Unassembled WGS sequence"/>
</dbReference>
<evidence type="ECO:0000313" key="4">
    <source>
        <dbReference type="EMBL" id="NIH52194.1"/>
    </source>
</evidence>
<organism evidence="4 5">
    <name type="scientific">Lysinibacter cavernae</name>
    <dbReference type="NCBI Taxonomy" id="1640652"/>
    <lineage>
        <taxon>Bacteria</taxon>
        <taxon>Bacillati</taxon>
        <taxon>Actinomycetota</taxon>
        <taxon>Actinomycetes</taxon>
        <taxon>Micrococcales</taxon>
        <taxon>Microbacteriaceae</taxon>
        <taxon>Lysinibacter</taxon>
    </lineage>
</organism>
<dbReference type="PANTHER" id="PTHR44196">
    <property type="entry name" value="DEHYDROGENASE/REDUCTASE SDR FAMILY MEMBER 7B"/>
    <property type="match status" value="1"/>
</dbReference>
<dbReference type="AlphaFoldDB" id="A0A7X5TSB9"/>
<proteinExistence type="inferred from homology"/>
<evidence type="ECO:0000256" key="1">
    <source>
        <dbReference type="ARBA" id="ARBA00006484"/>
    </source>
</evidence>
<dbReference type="PRINTS" id="PR00081">
    <property type="entry name" value="GDHRDH"/>
</dbReference>
<dbReference type="SUPFAM" id="SSF51735">
    <property type="entry name" value="NAD(P)-binding Rossmann-fold domains"/>
    <property type="match status" value="1"/>
</dbReference>
<dbReference type="GO" id="GO:0016020">
    <property type="term" value="C:membrane"/>
    <property type="evidence" value="ECO:0007669"/>
    <property type="project" value="TreeGrafter"/>
</dbReference>
<dbReference type="InterPro" id="IPR036291">
    <property type="entry name" value="NAD(P)-bd_dom_sf"/>
</dbReference>
<accession>A0A7X5TSB9</accession>
<dbReference type="Pfam" id="PF00106">
    <property type="entry name" value="adh_short"/>
    <property type="match status" value="1"/>
</dbReference>
<reference evidence="4 5" key="1">
    <citation type="submission" date="2020-02" db="EMBL/GenBank/DDBJ databases">
        <title>Sequencing the genomes of 1000 actinobacteria strains.</title>
        <authorList>
            <person name="Klenk H.-P."/>
        </authorList>
    </citation>
    <scope>NUCLEOTIDE SEQUENCE [LARGE SCALE GENOMIC DNA]</scope>
    <source>
        <strain evidence="4 5">DSM 27960</strain>
    </source>
</reference>
<dbReference type="GO" id="GO:0016491">
    <property type="term" value="F:oxidoreductase activity"/>
    <property type="evidence" value="ECO:0007669"/>
    <property type="project" value="UniProtKB-KW"/>
</dbReference>
<dbReference type="Gene3D" id="3.40.50.720">
    <property type="entry name" value="NAD(P)-binding Rossmann-like Domain"/>
    <property type="match status" value="1"/>
</dbReference>
<dbReference type="EMBL" id="JAAMOX010000001">
    <property type="protein sequence ID" value="NIH52194.1"/>
    <property type="molecule type" value="Genomic_DNA"/>
</dbReference>
<dbReference type="CDD" id="cd05233">
    <property type="entry name" value="SDR_c"/>
    <property type="match status" value="1"/>
</dbReference>